<feature type="region of interest" description="Disordered" evidence="1">
    <location>
        <begin position="50"/>
        <end position="114"/>
    </location>
</feature>
<feature type="compositionally biased region" description="Basic residues" evidence="1">
    <location>
        <begin position="173"/>
        <end position="185"/>
    </location>
</feature>
<dbReference type="Proteomes" id="UP000034883">
    <property type="component" value="Chromosome"/>
</dbReference>
<dbReference type="KEGG" id="samy:DB32_002184"/>
<organism evidence="2 3">
    <name type="scientific">Sandaracinus amylolyticus</name>
    <dbReference type="NCBI Taxonomy" id="927083"/>
    <lineage>
        <taxon>Bacteria</taxon>
        <taxon>Pseudomonadati</taxon>
        <taxon>Myxococcota</taxon>
        <taxon>Polyangia</taxon>
        <taxon>Polyangiales</taxon>
        <taxon>Sandaracinaceae</taxon>
        <taxon>Sandaracinus</taxon>
    </lineage>
</organism>
<reference evidence="2 3" key="1">
    <citation type="submission" date="2015-03" db="EMBL/GenBank/DDBJ databases">
        <title>Genome assembly of Sandaracinus amylolyticus DSM 53668.</title>
        <authorList>
            <person name="Sharma G."/>
            <person name="Subramanian S."/>
        </authorList>
    </citation>
    <scope>NUCLEOTIDE SEQUENCE [LARGE SCALE GENOMIC DNA]</scope>
    <source>
        <strain evidence="2 3">DSM 53668</strain>
    </source>
</reference>
<dbReference type="EMBL" id="CP011125">
    <property type="protein sequence ID" value="AKF05035.1"/>
    <property type="molecule type" value="Genomic_DNA"/>
</dbReference>
<sequence>MGGLPERVVDARRGAIFVGKAPVDGGRGRVRRPRCSGLLFDRGSVVGRRRARRDTRSARRRDDCDQSVVGLGGPRRTRPPDPPPPARHGGSAVSIDRVRNGSRPVRASPRPRRSRVGLCCAFASTGQAGCLHELVTPEFLIGAPLDPAREWPRSPRASGTARGALRPTALPGARRRSGRAVRSRRPTPGPSSGTRRRRSTSTRGNGERHTPRASAHDRETAPVLAPRDPRGPGAEPSPHSSVET</sequence>
<name>A0A0F6YIE7_9BACT</name>
<feature type="region of interest" description="Disordered" evidence="1">
    <location>
        <begin position="150"/>
        <end position="244"/>
    </location>
</feature>
<evidence type="ECO:0000313" key="2">
    <source>
        <dbReference type="EMBL" id="AKF05035.1"/>
    </source>
</evidence>
<protein>
    <submittedName>
        <fullName evidence="2">Uncharacterized protein</fullName>
    </submittedName>
</protein>
<evidence type="ECO:0000313" key="3">
    <source>
        <dbReference type="Proteomes" id="UP000034883"/>
    </source>
</evidence>
<evidence type="ECO:0000256" key="1">
    <source>
        <dbReference type="SAM" id="MobiDB-lite"/>
    </source>
</evidence>
<feature type="compositionally biased region" description="Basic and acidic residues" evidence="1">
    <location>
        <begin position="205"/>
        <end position="220"/>
    </location>
</feature>
<dbReference type="STRING" id="927083.DB32_002184"/>
<dbReference type="AlphaFoldDB" id="A0A0F6YIE7"/>
<proteinExistence type="predicted"/>
<feature type="compositionally biased region" description="Basic and acidic residues" evidence="1">
    <location>
        <begin position="54"/>
        <end position="64"/>
    </location>
</feature>
<accession>A0A0F6YIE7</accession>
<keyword evidence="3" id="KW-1185">Reference proteome</keyword>
<gene>
    <name evidence="2" type="ORF">DB32_002184</name>
</gene>